<sequence length="487" mass="51989">MVNLLDFGYAAGGEARNYHSRARAQVTGAHGRSGELLHAFNDGDFAVHLNLGSQTAELIHIAVAVVPNALGEHAGALRQTEHRRDLGLHVCGETGVGQSFNVDTGQAAMPAHQHRVVLLLHLDAHLQQLGGDALQVLGNHVADEQLAAGGRNGGHIGACLDLVGNDRIGSAAEPVHSADFNDVGTSAHDIGAHGVEEVGKVHDMRLLGGVFNHRHAVGQSGGQHNVHSCADGHDVQIDLRALKTAVFGHGVNVAAAYIHSGSHGFKAFDMLVDGTAAEVAAAGRRHLGLSEAAQESADKIIGGPNFAGQLVRNFTVTDAGAVDVYRGAVHGAHLGAQILKNFKTQRYVADLRDIFNSADPVHQQSGGDDGYRRVFRAADFHGAMQLPAAMDHIFCQICTLYLCSIRWNYTIMISKIKDYLVGGTKNISRGIGKATPVCYNKGCGGGIFLMFFRPAAERLAVREEQRRKNFVCYSIAAPGRDHTRLRE</sequence>
<protein>
    <submittedName>
        <fullName evidence="1">Uncharacterized protein</fullName>
    </submittedName>
</protein>
<name>A0A644ZQH6_9ZZZZ</name>
<dbReference type="EMBL" id="VSSQ01009993">
    <property type="protein sequence ID" value="MPM43145.1"/>
    <property type="molecule type" value="Genomic_DNA"/>
</dbReference>
<gene>
    <name evidence="1" type="ORF">SDC9_89818</name>
</gene>
<reference evidence="1" key="1">
    <citation type="submission" date="2019-08" db="EMBL/GenBank/DDBJ databases">
        <authorList>
            <person name="Kucharzyk K."/>
            <person name="Murdoch R.W."/>
            <person name="Higgins S."/>
            <person name="Loffler F."/>
        </authorList>
    </citation>
    <scope>NUCLEOTIDE SEQUENCE</scope>
</reference>
<organism evidence="1">
    <name type="scientific">bioreactor metagenome</name>
    <dbReference type="NCBI Taxonomy" id="1076179"/>
    <lineage>
        <taxon>unclassified sequences</taxon>
        <taxon>metagenomes</taxon>
        <taxon>ecological metagenomes</taxon>
    </lineage>
</organism>
<comment type="caution">
    <text evidence="1">The sequence shown here is derived from an EMBL/GenBank/DDBJ whole genome shotgun (WGS) entry which is preliminary data.</text>
</comment>
<evidence type="ECO:0000313" key="1">
    <source>
        <dbReference type="EMBL" id="MPM43145.1"/>
    </source>
</evidence>
<dbReference type="AlphaFoldDB" id="A0A644ZQH6"/>
<proteinExistence type="predicted"/>
<accession>A0A644ZQH6</accession>